<evidence type="ECO:0000256" key="3">
    <source>
        <dbReference type="ARBA" id="ARBA00022475"/>
    </source>
</evidence>
<dbReference type="AlphaFoldDB" id="A0A8J7V3S9"/>
<keyword evidence="3" id="KW-1003">Cell membrane</keyword>
<evidence type="ECO:0000256" key="9">
    <source>
        <dbReference type="RuleBase" id="RU369079"/>
    </source>
</evidence>
<comment type="similarity">
    <text evidence="8 9">Belongs to the TRAP transporter small permease family.</text>
</comment>
<keyword evidence="2 9" id="KW-0813">Transport</keyword>
<keyword evidence="7 9" id="KW-0472">Membrane</keyword>
<feature type="transmembrane region" description="Helical" evidence="9">
    <location>
        <begin position="96"/>
        <end position="118"/>
    </location>
</feature>
<accession>A0A8J7V3S9</accession>
<evidence type="ECO:0000313" key="11">
    <source>
        <dbReference type="EMBL" id="MBP5858611.1"/>
    </source>
</evidence>
<comment type="caution">
    <text evidence="11">The sequence shown here is derived from an EMBL/GenBank/DDBJ whole genome shotgun (WGS) entry which is preliminary data.</text>
</comment>
<gene>
    <name evidence="11" type="ORF">KAJ83_16440</name>
</gene>
<evidence type="ECO:0000256" key="8">
    <source>
        <dbReference type="ARBA" id="ARBA00038436"/>
    </source>
</evidence>
<dbReference type="RefSeq" id="WP_210683200.1">
    <property type="nucleotide sequence ID" value="NZ_JAGMWN010000009.1"/>
</dbReference>
<dbReference type="InterPro" id="IPR007387">
    <property type="entry name" value="TRAP_DctQ"/>
</dbReference>
<feature type="transmembrane region" description="Helical" evidence="9">
    <location>
        <begin position="20"/>
        <end position="39"/>
    </location>
</feature>
<dbReference type="InterPro" id="IPR055348">
    <property type="entry name" value="DctQ"/>
</dbReference>
<proteinExistence type="inferred from homology"/>
<evidence type="ECO:0000256" key="6">
    <source>
        <dbReference type="ARBA" id="ARBA00022989"/>
    </source>
</evidence>
<keyword evidence="12" id="KW-1185">Reference proteome</keyword>
<dbReference type="Pfam" id="PF04290">
    <property type="entry name" value="DctQ"/>
    <property type="match status" value="1"/>
</dbReference>
<keyword evidence="5 9" id="KW-0812">Transmembrane</keyword>
<dbReference type="Proteomes" id="UP000672602">
    <property type="component" value="Unassembled WGS sequence"/>
</dbReference>
<evidence type="ECO:0000256" key="1">
    <source>
        <dbReference type="ARBA" id="ARBA00004429"/>
    </source>
</evidence>
<comment type="caution">
    <text evidence="9">Lacks conserved residue(s) required for the propagation of feature annotation.</text>
</comment>
<dbReference type="PANTHER" id="PTHR35011:SF4">
    <property type="entry name" value="SLL1102 PROTEIN"/>
    <property type="match status" value="1"/>
</dbReference>
<feature type="transmembrane region" description="Helical" evidence="9">
    <location>
        <begin position="138"/>
        <end position="158"/>
    </location>
</feature>
<evidence type="ECO:0000256" key="2">
    <source>
        <dbReference type="ARBA" id="ARBA00022448"/>
    </source>
</evidence>
<dbReference type="GO" id="GO:0022857">
    <property type="term" value="F:transmembrane transporter activity"/>
    <property type="evidence" value="ECO:0007669"/>
    <property type="project" value="UniProtKB-UniRule"/>
</dbReference>
<dbReference type="PANTHER" id="PTHR35011">
    <property type="entry name" value="2,3-DIKETO-L-GULONATE TRAP TRANSPORTER SMALL PERMEASE PROTEIN YIAM"/>
    <property type="match status" value="1"/>
</dbReference>
<evidence type="ECO:0000313" key="12">
    <source>
        <dbReference type="Proteomes" id="UP000672602"/>
    </source>
</evidence>
<organism evidence="11 12">
    <name type="scientific">Marivibrio halodurans</name>
    <dbReference type="NCBI Taxonomy" id="2039722"/>
    <lineage>
        <taxon>Bacteria</taxon>
        <taxon>Pseudomonadati</taxon>
        <taxon>Pseudomonadota</taxon>
        <taxon>Alphaproteobacteria</taxon>
        <taxon>Rhodospirillales</taxon>
        <taxon>Rhodospirillaceae</taxon>
        <taxon>Marivibrio</taxon>
    </lineage>
</organism>
<reference evidence="11" key="1">
    <citation type="submission" date="2021-04" db="EMBL/GenBank/DDBJ databases">
        <authorList>
            <person name="Zhang D.-C."/>
        </authorList>
    </citation>
    <scope>NUCLEOTIDE SEQUENCE</scope>
    <source>
        <strain evidence="11">CGMCC 1.15697</strain>
    </source>
</reference>
<comment type="function">
    <text evidence="9">Part of the tripartite ATP-independent periplasmic (TRAP) transport system.</text>
</comment>
<keyword evidence="4 9" id="KW-0997">Cell inner membrane</keyword>
<dbReference type="GO" id="GO:0005886">
    <property type="term" value="C:plasma membrane"/>
    <property type="evidence" value="ECO:0007669"/>
    <property type="project" value="UniProtKB-SubCell"/>
</dbReference>
<evidence type="ECO:0000256" key="5">
    <source>
        <dbReference type="ARBA" id="ARBA00022692"/>
    </source>
</evidence>
<evidence type="ECO:0000259" key="10">
    <source>
        <dbReference type="Pfam" id="PF04290"/>
    </source>
</evidence>
<feature type="domain" description="Tripartite ATP-independent periplasmic transporters DctQ component" evidence="10">
    <location>
        <begin position="30"/>
        <end position="161"/>
    </location>
</feature>
<sequence length="180" mass="20433">MPRPIVLYVRYVDWVSHKFGLLAMYLIFMMIGVLLLDAFTRNIVNIPLHWCIEMAQFTLAAYYTLGGAHSLQLGDHVRMDLLYERLSERGKARMDVATSGFMIFYLVCLLIGAISSTLYSLEYNQKLMSVWNPPVAPIKIVMVFGIVLMLLQVLSTLFKDIASARGETIPGVKMHEEPTL</sequence>
<evidence type="ECO:0000256" key="7">
    <source>
        <dbReference type="ARBA" id="ARBA00023136"/>
    </source>
</evidence>
<name>A0A8J7V3S9_9PROT</name>
<keyword evidence="6 9" id="KW-1133">Transmembrane helix</keyword>
<dbReference type="EMBL" id="JAGMWN010000009">
    <property type="protein sequence ID" value="MBP5858611.1"/>
    <property type="molecule type" value="Genomic_DNA"/>
</dbReference>
<protein>
    <recommendedName>
        <fullName evidence="9">TRAP transporter small permease protein</fullName>
    </recommendedName>
</protein>
<evidence type="ECO:0000256" key="4">
    <source>
        <dbReference type="ARBA" id="ARBA00022519"/>
    </source>
</evidence>
<comment type="subunit">
    <text evidence="9">The complex comprises the extracytoplasmic solute receptor protein and the two transmembrane proteins.</text>
</comment>
<comment type="subcellular location">
    <subcellularLocation>
        <location evidence="1 9">Cell inner membrane</location>
        <topology evidence="1 9">Multi-pass membrane protein</topology>
    </subcellularLocation>
</comment>